<evidence type="ECO:0000313" key="4">
    <source>
        <dbReference type="Proteomes" id="UP000749559"/>
    </source>
</evidence>
<proteinExistence type="predicted"/>
<keyword evidence="4" id="KW-1185">Reference proteome</keyword>
<dbReference type="InterPro" id="IPR016024">
    <property type="entry name" value="ARM-type_fold"/>
</dbReference>
<dbReference type="InterPro" id="IPR001611">
    <property type="entry name" value="Leu-rich_rpt"/>
</dbReference>
<dbReference type="PANTHER" id="PTHR28145">
    <property type="entry name" value="12 KDA HEAT SHOCK PROTEIN"/>
    <property type="match status" value="1"/>
</dbReference>
<dbReference type="PROSITE" id="PS51450">
    <property type="entry name" value="LRR"/>
    <property type="match status" value="1"/>
</dbReference>
<feature type="region of interest" description="Disordered" evidence="1">
    <location>
        <begin position="590"/>
        <end position="620"/>
    </location>
</feature>
<dbReference type="PANTHER" id="PTHR28145:SF1">
    <property type="entry name" value="12 KDA HEAT SHOCK PROTEIN"/>
    <property type="match status" value="1"/>
</dbReference>
<dbReference type="GO" id="GO:0005886">
    <property type="term" value="C:plasma membrane"/>
    <property type="evidence" value="ECO:0007669"/>
    <property type="project" value="TreeGrafter"/>
</dbReference>
<evidence type="ECO:0000259" key="2">
    <source>
        <dbReference type="Pfam" id="PF20500"/>
    </source>
</evidence>
<dbReference type="GO" id="GO:0008289">
    <property type="term" value="F:lipid binding"/>
    <property type="evidence" value="ECO:0007669"/>
    <property type="project" value="TreeGrafter"/>
</dbReference>
<sequence>WWAIIEMSGDLRSLLATLHSCLEEGNNPSDNERVQLAADDIRTILTVDSNAKETDHNLSVLFDATTGVIPFLRSAIQFEVVEYANAKKCLLETLSVLIEHVGKKILPYTVDIKDVCISLFTRDKSNKVKADSLPLLTRVMEVTMGTKMEAELDVAKLILRFFNELAKPESKQVQMVRRNIYALLGMICEVYPSEMIKYNEKLLRIYLQTLNQEMKTSKTVKWGVIAGCMEGLVSYLVNFTQSASEGSKHAYDIYKVVRQILNKANVYSKYDHLRAALNLITKHAGQFNEYLYEDHKQIHDYLVFWSAHHNRDVHYLGISALEAFLKQLSDMLVAKASDGERDGATFKFFIQKFREVMDNPNSTGKEVSIATRGYGFFAAPCRIFLSEEDVKFMFNEMIQRSEQIYFSNNEVIDEKIQSLPTFLESLASIVNEMSEISDIFLVSLVKLVVVLIEHCPNFSKAQQFICPIAILKVLFALNTKGPTLRKFLSQIVYQGLIRTCSHPVAIVTDERTDTGAESVEEQHKVTYKDYIELWRILLQSAKLKELASIGISLSERDAMTRAIYDELISAILRMLHKLDLSSNKVTEIQNTLEEPVAGPSDRAATPSPSEEMSSDPAHGLQARKPKDFQIFINLVDFTRDMLPEKQCELFTSWVLVFGQDIIILSTKQPLVSGLYKLLSVCMTIASKTHYFKGVNSNETHVEDDNMEVDVYEHNATVFQGLNFNETHGEDDSMEVDVYEHNATVFQGVNSSETHEEDDSMEVDVYEQSVSVFQGVNSNETHVGEDDSMEVDVYEQSVSVFQGVNSSETHEEDDSMEVDVYEHNVSVFQGVNSNETHVGEDDSMEVDVYEHNATVFQGVNSSETHEEDDSMEVDVYELNVPVFQGVNSNETHVGEEDSMEVDVYEHNVSVFQGVNSNETHVREDDSMEVDVYEHNATVFQGVNSSETHEEDDSMEVDVYEHNATVFQGLNSSETHGEDDSMEVDVYEHNVSVFQGVNSSETHVGEDDSMEVDVYEQNATVFQGVNSSETHEEDDSMEVDVYEHNVSVFQGVNSNETHVGEDDSMEVDVYEHNVSVFQGVNSNETHVGEDDSMEVDVYEHNATVFQGVNSSETHEEDDSIEVDVYEHNVSVFQGVNSSETHVGEDDIMEVDVYEQNATVFQGLNSSETHVGEDDSMEGVNSNETHVGEDDSMEVDVYEHNATVFQGVNSSETHVGEDDSMEVGVYEQSASVFQGVNSSETHGEDDSMEVDIYEHNATVFQGVNSSKTHVGENDSMEVDVYEQSVSVFQGVNSNEMHVGEDDSMEVDVYEQSASVFQGVNSSETHGEDDSMEVDVYEHNATVFQGVNSSKTHVGEDDSMEVDVYEQSASVFQGVNSSETHVGEDDIM</sequence>
<dbReference type="InterPro" id="IPR011989">
    <property type="entry name" value="ARM-like"/>
</dbReference>
<dbReference type="GO" id="GO:0005829">
    <property type="term" value="C:cytosol"/>
    <property type="evidence" value="ECO:0007669"/>
    <property type="project" value="TreeGrafter"/>
</dbReference>
<protein>
    <recommendedName>
        <fullName evidence="2">DNA-PKcs N-terminal domain-containing protein</fullName>
    </recommendedName>
</protein>
<name>A0A8S4PNB0_OWEFU</name>
<reference evidence="3" key="1">
    <citation type="submission" date="2022-03" db="EMBL/GenBank/DDBJ databases">
        <authorList>
            <person name="Martin C."/>
        </authorList>
    </citation>
    <scope>NUCLEOTIDE SEQUENCE</scope>
</reference>
<comment type="caution">
    <text evidence="3">The sequence shown here is derived from an EMBL/GenBank/DDBJ whole genome shotgun (WGS) entry which is preliminary data.</text>
</comment>
<dbReference type="Pfam" id="PF20500">
    <property type="entry name" value="DNA-PKcs_N"/>
    <property type="match status" value="1"/>
</dbReference>
<feature type="non-terminal residue" evidence="3">
    <location>
        <position position="1384"/>
    </location>
</feature>
<organism evidence="3 4">
    <name type="scientific">Owenia fusiformis</name>
    <name type="common">Polychaete worm</name>
    <dbReference type="NCBI Taxonomy" id="6347"/>
    <lineage>
        <taxon>Eukaryota</taxon>
        <taxon>Metazoa</taxon>
        <taxon>Spiralia</taxon>
        <taxon>Lophotrochozoa</taxon>
        <taxon>Annelida</taxon>
        <taxon>Polychaeta</taxon>
        <taxon>Sedentaria</taxon>
        <taxon>Canalipalpata</taxon>
        <taxon>Sabellida</taxon>
        <taxon>Oweniida</taxon>
        <taxon>Oweniidae</taxon>
        <taxon>Owenia</taxon>
    </lineage>
</organism>
<evidence type="ECO:0000256" key="1">
    <source>
        <dbReference type="SAM" id="MobiDB-lite"/>
    </source>
</evidence>
<evidence type="ECO:0000313" key="3">
    <source>
        <dbReference type="EMBL" id="CAH1795617.1"/>
    </source>
</evidence>
<dbReference type="InterPro" id="IPR046804">
    <property type="entry name" value="DNA-PKcs_N"/>
</dbReference>
<gene>
    <name evidence="3" type="ORF">OFUS_LOCUS20133</name>
</gene>
<dbReference type="OrthoDB" id="431717at2759"/>
<dbReference type="Proteomes" id="UP000749559">
    <property type="component" value="Unassembled WGS sequence"/>
</dbReference>
<dbReference type="EMBL" id="CAIIXF020000009">
    <property type="protein sequence ID" value="CAH1795617.1"/>
    <property type="molecule type" value="Genomic_DNA"/>
</dbReference>
<dbReference type="SUPFAM" id="SSF48371">
    <property type="entry name" value="ARM repeat"/>
    <property type="match status" value="1"/>
</dbReference>
<accession>A0A8S4PNB0</accession>
<feature type="domain" description="DNA-PKcs N-terminal" evidence="2">
    <location>
        <begin position="57"/>
        <end position="711"/>
    </location>
</feature>
<dbReference type="Gene3D" id="1.25.10.10">
    <property type="entry name" value="Leucine-rich Repeat Variant"/>
    <property type="match status" value="1"/>
</dbReference>